<evidence type="ECO:0000313" key="1">
    <source>
        <dbReference type="EMBL" id="CAL8115636.1"/>
    </source>
</evidence>
<evidence type="ECO:0000313" key="2">
    <source>
        <dbReference type="Proteomes" id="UP001642540"/>
    </source>
</evidence>
<comment type="caution">
    <text evidence="1">The sequence shown here is derived from an EMBL/GenBank/DDBJ whole genome shotgun (WGS) entry which is preliminary data.</text>
</comment>
<sequence length="312" mass="35800">MATNNGFRDQRQRMLPDNFIESTFGDNLVNTLERNYLDSRNRVFSSKEMQLMTPIKFLSLILGRFEDNLHTETYEFKTKSTGAQFRTEMFFGGFCGVAHAITENFSIQLATAHLLERIKLYFKPFGLGSCNYALYPGSTHTKLEKQLEKLCSTISLGQVKYTVKDLRFSSGFCPGAAPFECSCNVRNQQISVLHDSMYYGKCFAAAQMFKMQSECYPSLKKHQTKDHYAVGADCPTSFQLNLHQEHYEQKKLDWMNKHQVGDIDTCLNDPTNTSSYLDVPIYGERTYGNSEEGIKFKTDFETAIKEINDTWT</sequence>
<dbReference type="EMBL" id="CAXLJM020000051">
    <property type="protein sequence ID" value="CAL8115636.1"/>
    <property type="molecule type" value="Genomic_DNA"/>
</dbReference>
<accession>A0ABP1R3X7</accession>
<protein>
    <submittedName>
        <fullName evidence="1">Uncharacterized protein</fullName>
    </submittedName>
</protein>
<name>A0ABP1R3X7_9HEXA</name>
<proteinExistence type="predicted"/>
<keyword evidence="2" id="KW-1185">Reference proteome</keyword>
<reference evidence="1 2" key="1">
    <citation type="submission" date="2024-08" db="EMBL/GenBank/DDBJ databases">
        <authorList>
            <person name="Cucini C."/>
            <person name="Frati F."/>
        </authorList>
    </citation>
    <scope>NUCLEOTIDE SEQUENCE [LARGE SCALE GENOMIC DNA]</scope>
</reference>
<gene>
    <name evidence="1" type="ORF">ODALV1_LOCUS16945</name>
</gene>
<organism evidence="1 2">
    <name type="scientific">Orchesella dallaii</name>
    <dbReference type="NCBI Taxonomy" id="48710"/>
    <lineage>
        <taxon>Eukaryota</taxon>
        <taxon>Metazoa</taxon>
        <taxon>Ecdysozoa</taxon>
        <taxon>Arthropoda</taxon>
        <taxon>Hexapoda</taxon>
        <taxon>Collembola</taxon>
        <taxon>Entomobryomorpha</taxon>
        <taxon>Entomobryoidea</taxon>
        <taxon>Orchesellidae</taxon>
        <taxon>Orchesellinae</taxon>
        <taxon>Orchesella</taxon>
    </lineage>
</organism>
<dbReference type="Proteomes" id="UP001642540">
    <property type="component" value="Unassembled WGS sequence"/>
</dbReference>